<keyword evidence="2" id="KW-1185">Reference proteome</keyword>
<reference evidence="2" key="1">
    <citation type="submission" date="2017-05" db="EMBL/GenBank/DDBJ databases">
        <title>Streptomyces olivochromogenes NBRC 3561 whole genome shotgun sequence.</title>
        <authorList>
            <person name="Dohra H."/>
            <person name="Kodani S."/>
        </authorList>
    </citation>
    <scope>NUCLEOTIDE SEQUENCE [LARGE SCALE GENOMIC DNA]</scope>
    <source>
        <strain evidence="2">NBRC 3561</strain>
    </source>
</reference>
<sequence>MDHVTLSCDAGLSTLQSAATAAIPAGLAVAKGAVGTLLGRTGTASWLPARTDPASTSTTN</sequence>
<dbReference type="EMBL" id="BDQI01000028">
    <property type="protein sequence ID" value="GAX56748.1"/>
    <property type="molecule type" value="Genomic_DNA"/>
</dbReference>
<protein>
    <submittedName>
        <fullName evidence="1">Uncharacterized protein</fullName>
    </submittedName>
</protein>
<name>A0A250VR88_STROL</name>
<evidence type="ECO:0000313" key="1">
    <source>
        <dbReference type="EMBL" id="GAX56748.1"/>
    </source>
</evidence>
<accession>A0A250VR88</accession>
<evidence type="ECO:0000313" key="2">
    <source>
        <dbReference type="Proteomes" id="UP000217446"/>
    </source>
</evidence>
<organism evidence="1 2">
    <name type="scientific">Streptomyces olivochromogenes</name>
    <dbReference type="NCBI Taxonomy" id="1963"/>
    <lineage>
        <taxon>Bacteria</taxon>
        <taxon>Bacillati</taxon>
        <taxon>Actinomycetota</taxon>
        <taxon>Actinomycetes</taxon>
        <taxon>Kitasatosporales</taxon>
        <taxon>Streptomycetaceae</taxon>
        <taxon>Streptomyces</taxon>
    </lineage>
</organism>
<dbReference type="AlphaFoldDB" id="A0A250VR88"/>
<proteinExistence type="predicted"/>
<dbReference type="Proteomes" id="UP000217446">
    <property type="component" value="Unassembled WGS sequence"/>
</dbReference>
<gene>
    <name evidence="1" type="ORF">SO3561_08316</name>
</gene>
<comment type="caution">
    <text evidence="1">The sequence shown here is derived from an EMBL/GenBank/DDBJ whole genome shotgun (WGS) entry which is preliminary data.</text>
</comment>